<sequence>MADVISTPYWHSSSFVPLSPGFGNVAIYEPSYRPFIHSCRPQSSDVLIVIGRASSVGGSRRRRPCRIGLSSHLLDGLRGLNSWRLDSRGLAFYRLTLLRWYPQDVIQLVKYLFRRAFSVTNRRVRVSGAIPHIFVFGLENVLRIASRHF</sequence>
<name>A0A6G1IE21_9PLEO</name>
<evidence type="ECO:0000313" key="1">
    <source>
        <dbReference type="EMBL" id="KAF2676223.1"/>
    </source>
</evidence>
<protein>
    <submittedName>
        <fullName evidence="1">Uncharacterized protein</fullName>
    </submittedName>
</protein>
<organism evidence="1 2">
    <name type="scientific">Lentithecium fluviatile CBS 122367</name>
    <dbReference type="NCBI Taxonomy" id="1168545"/>
    <lineage>
        <taxon>Eukaryota</taxon>
        <taxon>Fungi</taxon>
        <taxon>Dikarya</taxon>
        <taxon>Ascomycota</taxon>
        <taxon>Pezizomycotina</taxon>
        <taxon>Dothideomycetes</taxon>
        <taxon>Pleosporomycetidae</taxon>
        <taxon>Pleosporales</taxon>
        <taxon>Massarineae</taxon>
        <taxon>Lentitheciaceae</taxon>
        <taxon>Lentithecium</taxon>
    </lineage>
</organism>
<accession>A0A6G1IE21</accession>
<reference evidence="1" key="1">
    <citation type="journal article" date="2020" name="Stud. Mycol.">
        <title>101 Dothideomycetes genomes: a test case for predicting lifestyles and emergence of pathogens.</title>
        <authorList>
            <person name="Haridas S."/>
            <person name="Albert R."/>
            <person name="Binder M."/>
            <person name="Bloem J."/>
            <person name="Labutti K."/>
            <person name="Salamov A."/>
            <person name="Andreopoulos B."/>
            <person name="Baker S."/>
            <person name="Barry K."/>
            <person name="Bills G."/>
            <person name="Bluhm B."/>
            <person name="Cannon C."/>
            <person name="Castanera R."/>
            <person name="Culley D."/>
            <person name="Daum C."/>
            <person name="Ezra D."/>
            <person name="Gonzalez J."/>
            <person name="Henrissat B."/>
            <person name="Kuo A."/>
            <person name="Liang C."/>
            <person name="Lipzen A."/>
            <person name="Lutzoni F."/>
            <person name="Magnuson J."/>
            <person name="Mondo S."/>
            <person name="Nolan M."/>
            <person name="Ohm R."/>
            <person name="Pangilinan J."/>
            <person name="Park H.-J."/>
            <person name="Ramirez L."/>
            <person name="Alfaro M."/>
            <person name="Sun H."/>
            <person name="Tritt A."/>
            <person name="Yoshinaga Y."/>
            <person name="Zwiers L.-H."/>
            <person name="Turgeon B."/>
            <person name="Goodwin S."/>
            <person name="Spatafora J."/>
            <person name="Crous P."/>
            <person name="Grigoriev I."/>
        </authorList>
    </citation>
    <scope>NUCLEOTIDE SEQUENCE</scope>
    <source>
        <strain evidence="1">CBS 122367</strain>
    </source>
</reference>
<gene>
    <name evidence="1" type="ORF">K458DRAFT_424843</name>
</gene>
<keyword evidence="2" id="KW-1185">Reference proteome</keyword>
<dbReference type="Proteomes" id="UP000799291">
    <property type="component" value="Unassembled WGS sequence"/>
</dbReference>
<dbReference type="EMBL" id="MU005637">
    <property type="protein sequence ID" value="KAF2676223.1"/>
    <property type="molecule type" value="Genomic_DNA"/>
</dbReference>
<proteinExistence type="predicted"/>
<dbReference type="AlphaFoldDB" id="A0A6G1IE21"/>
<evidence type="ECO:0000313" key="2">
    <source>
        <dbReference type="Proteomes" id="UP000799291"/>
    </source>
</evidence>